<comment type="caution">
    <text evidence="3">The sequence shown here is derived from an EMBL/GenBank/DDBJ whole genome shotgun (WGS) entry which is preliminary data.</text>
</comment>
<organism evidence="3 4">
    <name type="scientific">Hypsizygus marmoreus</name>
    <name type="common">White beech mushroom</name>
    <name type="synonym">Agaricus marmoreus</name>
    <dbReference type="NCBI Taxonomy" id="39966"/>
    <lineage>
        <taxon>Eukaryota</taxon>
        <taxon>Fungi</taxon>
        <taxon>Dikarya</taxon>
        <taxon>Basidiomycota</taxon>
        <taxon>Agaricomycotina</taxon>
        <taxon>Agaricomycetes</taxon>
        <taxon>Agaricomycetidae</taxon>
        <taxon>Agaricales</taxon>
        <taxon>Tricholomatineae</taxon>
        <taxon>Lyophyllaceae</taxon>
        <taxon>Hypsizygus</taxon>
    </lineage>
</organism>
<name>A0A369JBE2_HYPMA</name>
<feature type="domain" description="Endonuclease/exonuclease/phosphatase" evidence="2">
    <location>
        <begin position="445"/>
        <end position="534"/>
    </location>
</feature>
<evidence type="ECO:0000259" key="2">
    <source>
        <dbReference type="Pfam" id="PF03372"/>
    </source>
</evidence>
<reference evidence="3" key="1">
    <citation type="submission" date="2018-04" db="EMBL/GenBank/DDBJ databases">
        <title>Whole genome sequencing of Hypsizygus marmoreus.</title>
        <authorList>
            <person name="Choi I.-G."/>
            <person name="Min B."/>
            <person name="Kim J.-G."/>
            <person name="Kim S."/>
            <person name="Oh Y.-L."/>
            <person name="Kong W.-S."/>
            <person name="Park H."/>
            <person name="Jeong J."/>
            <person name="Song E.-S."/>
        </authorList>
    </citation>
    <scope>NUCLEOTIDE SEQUENCE [LARGE SCALE GENOMIC DNA]</scope>
    <source>
        <strain evidence="3">51987-8</strain>
    </source>
</reference>
<feature type="region of interest" description="Disordered" evidence="1">
    <location>
        <begin position="286"/>
        <end position="329"/>
    </location>
</feature>
<dbReference type="OrthoDB" id="3067691at2759"/>
<evidence type="ECO:0000313" key="3">
    <source>
        <dbReference type="EMBL" id="RDB19421.1"/>
    </source>
</evidence>
<gene>
    <name evidence="3" type="ORF">Hypma_013714</name>
</gene>
<accession>A0A369JBE2</accession>
<sequence>MASPVLLTAPLPSVRRAVSISSSPSLNHEPYLFRACVSRTLVSPYMMLALFLYETETVRSPCPSPAIPALRDTTPPGSLLHDPLTIPPSTTRTLCHQGSKSFTTRASVPASAAKGKTVDKADKGPAIATSSASVLSQGEEEVYAQLGLLLPISFPKSATESCRRLVENEDRVAKHLVFMQPTLDATQSATSDRADENMAVVAELKVSIDRLAADVSNHESPDWTALYDYEGSDRLEQVVQNVNALVPLLTQVPLLQADVSRLLAVYADNAVAPVVPAVPASVHSSSATASGLQRPLANPPQKRPFMYGNRTLNNPNPPPPTHKQQRREARCQDVLFGDVSLDKDPVVMAKMAAQQIDHLSPNDVVDAVRIVATPGTIRIHFGEYGLALTFVEAIERNPLRGLQGMHASVVGANGGTPLPADPTAFFRGGKQTNGQGRSCTLRLVAWNINGSLALKIREPAFVSLCDQNDIVVLQETFLRPGQENTLVLPKGFAIIAASRPDQPGICKTWGGVAVLVRSSIEYSVCKSSGGGWGADLVVLDLVTMFLVAACLLPSASSWEEWTDINPEQRLEQTLTFCSSKHHKPVLL</sequence>
<keyword evidence="4" id="KW-1185">Reference proteome</keyword>
<dbReference type="STRING" id="39966.A0A369JBE2"/>
<dbReference type="InterPro" id="IPR005135">
    <property type="entry name" value="Endo/exonuclease/phosphatase"/>
</dbReference>
<dbReference type="Gene3D" id="3.60.10.10">
    <property type="entry name" value="Endonuclease/exonuclease/phosphatase"/>
    <property type="match status" value="1"/>
</dbReference>
<proteinExistence type="predicted"/>
<dbReference type="AlphaFoldDB" id="A0A369JBE2"/>
<dbReference type="Proteomes" id="UP000076154">
    <property type="component" value="Unassembled WGS sequence"/>
</dbReference>
<dbReference type="EMBL" id="LUEZ02000080">
    <property type="protein sequence ID" value="RDB19421.1"/>
    <property type="molecule type" value="Genomic_DNA"/>
</dbReference>
<dbReference type="SUPFAM" id="SSF56219">
    <property type="entry name" value="DNase I-like"/>
    <property type="match status" value="1"/>
</dbReference>
<dbReference type="InterPro" id="IPR036691">
    <property type="entry name" value="Endo/exonu/phosph_ase_sf"/>
</dbReference>
<dbReference type="Pfam" id="PF03372">
    <property type="entry name" value="Exo_endo_phos"/>
    <property type="match status" value="1"/>
</dbReference>
<evidence type="ECO:0000313" key="4">
    <source>
        <dbReference type="Proteomes" id="UP000076154"/>
    </source>
</evidence>
<dbReference type="GO" id="GO:0003824">
    <property type="term" value="F:catalytic activity"/>
    <property type="evidence" value="ECO:0007669"/>
    <property type="project" value="InterPro"/>
</dbReference>
<protein>
    <recommendedName>
        <fullName evidence="2">Endonuclease/exonuclease/phosphatase domain-containing protein</fullName>
    </recommendedName>
</protein>
<evidence type="ECO:0000256" key="1">
    <source>
        <dbReference type="SAM" id="MobiDB-lite"/>
    </source>
</evidence>
<dbReference type="InParanoid" id="A0A369JBE2"/>
<feature type="non-terminal residue" evidence="3">
    <location>
        <position position="587"/>
    </location>
</feature>